<keyword evidence="5 8" id="KW-1133">Transmembrane helix</keyword>
<dbReference type="SUPFAM" id="SSF48317">
    <property type="entry name" value="Acid phosphatase/Vanadium-dependent haloperoxidase"/>
    <property type="match status" value="1"/>
</dbReference>
<dbReference type="EMBL" id="JAVRRJ010000007">
    <property type="protein sequence ID" value="KAK5082960.1"/>
    <property type="molecule type" value="Genomic_DNA"/>
</dbReference>
<evidence type="ECO:0000256" key="5">
    <source>
        <dbReference type="ARBA" id="ARBA00022989"/>
    </source>
</evidence>
<reference evidence="10 11" key="1">
    <citation type="submission" date="2023-08" db="EMBL/GenBank/DDBJ databases">
        <title>Black Yeasts Isolated from many extreme environments.</title>
        <authorList>
            <person name="Coleine C."/>
            <person name="Stajich J.E."/>
            <person name="Selbmann L."/>
        </authorList>
    </citation>
    <scope>NUCLEOTIDE SEQUENCE [LARGE SCALE GENOMIC DNA]</scope>
    <source>
        <strain evidence="10 11">CCFEE 5910</strain>
    </source>
</reference>
<evidence type="ECO:0000313" key="10">
    <source>
        <dbReference type="EMBL" id="KAK5082960.1"/>
    </source>
</evidence>
<gene>
    <name evidence="10" type="primary">LCB3</name>
    <name evidence="10" type="ORF">LTR05_006842</name>
</gene>
<keyword evidence="11" id="KW-1185">Reference proteome</keyword>
<comment type="subcellular location">
    <subcellularLocation>
        <location evidence="1">Endoplasmic reticulum membrane</location>
        <topology evidence="1">Multi-pass membrane protein</topology>
    </subcellularLocation>
</comment>
<dbReference type="Proteomes" id="UP001309876">
    <property type="component" value="Unassembled WGS sequence"/>
</dbReference>
<keyword evidence="3" id="KW-0378">Hydrolase</keyword>
<dbReference type="PANTHER" id="PTHR14969:SF28">
    <property type="entry name" value="DIHYDROSPHINGOSINE 1-PHOSPHATE PHOSPHATASE LCB3-RELATED"/>
    <property type="match status" value="1"/>
</dbReference>
<proteinExistence type="inferred from homology"/>
<sequence>MSANLGTHTCFMAVLPVMFWCGKPYLGRFMTNILAAGVFSSGFVKDLLCLPRPLSPPLTRITMSGSAALEYGFPSTHSTNAVSVAVFSILLLQDPELSISPQARLYLQVAAYLYACSIVMGRLYCGMHGFFDVVCGSLLGAVVALAQFYLGPIRDEWLFSGEIKNVLISGLIVLLLVRIHPEPADNCPCFDDSVAFAGVVWGLDIGGWHISRTQYVDTAANYPSAIPFNVEQLGWSKVIARIVLGVGSVFVWRAVAKPTLLTILPPIFRVVESLGLDLPRRYFKRASEYQSVPDQKDDDNVIPSARDIPQMLGNLRNRRRAVSIGPQSEADAYEALAYRQKRRRDSIKGAETSLIAESKLANDYFANLPDIPTQSRKRSLSLEEFRQQMGASLSELSPIAIGSPQPEKVNGGSETFMKAEDEKDRSELFATVQKVRVRYDVEVVTKLIVYGGIGWIAVEGAPMLFHHLWLSTYRVG</sequence>
<keyword evidence="4" id="KW-0256">Endoplasmic reticulum</keyword>
<comment type="similarity">
    <text evidence="7">Belongs to the type 2 lipid phosphate phosphatase family.</text>
</comment>
<dbReference type="Gene3D" id="1.20.144.10">
    <property type="entry name" value="Phosphatidic acid phosphatase type 2/haloperoxidase"/>
    <property type="match status" value="1"/>
</dbReference>
<dbReference type="Pfam" id="PF01569">
    <property type="entry name" value="PAP2"/>
    <property type="match status" value="1"/>
</dbReference>
<accession>A0AAN7YEA3</accession>
<evidence type="ECO:0000256" key="2">
    <source>
        <dbReference type="ARBA" id="ARBA00022692"/>
    </source>
</evidence>
<comment type="caution">
    <text evidence="10">The sequence shown here is derived from an EMBL/GenBank/DDBJ whole genome shotgun (WGS) entry which is preliminary data.</text>
</comment>
<evidence type="ECO:0000313" key="11">
    <source>
        <dbReference type="Proteomes" id="UP001309876"/>
    </source>
</evidence>
<evidence type="ECO:0000256" key="3">
    <source>
        <dbReference type="ARBA" id="ARBA00022801"/>
    </source>
</evidence>
<evidence type="ECO:0000259" key="9">
    <source>
        <dbReference type="SMART" id="SM00014"/>
    </source>
</evidence>
<dbReference type="AlphaFoldDB" id="A0AAN7YEA3"/>
<organism evidence="10 11">
    <name type="scientific">Lithohypha guttulata</name>
    <dbReference type="NCBI Taxonomy" id="1690604"/>
    <lineage>
        <taxon>Eukaryota</taxon>
        <taxon>Fungi</taxon>
        <taxon>Dikarya</taxon>
        <taxon>Ascomycota</taxon>
        <taxon>Pezizomycotina</taxon>
        <taxon>Eurotiomycetes</taxon>
        <taxon>Chaetothyriomycetidae</taxon>
        <taxon>Chaetothyriales</taxon>
        <taxon>Trichomeriaceae</taxon>
        <taxon>Lithohypha</taxon>
    </lineage>
</organism>
<evidence type="ECO:0000256" key="4">
    <source>
        <dbReference type="ARBA" id="ARBA00022824"/>
    </source>
</evidence>
<keyword evidence="6 8" id="KW-0472">Membrane</keyword>
<dbReference type="PANTHER" id="PTHR14969">
    <property type="entry name" value="SPHINGOSINE-1-PHOSPHATE PHOSPHOHYDROLASE"/>
    <property type="match status" value="1"/>
</dbReference>
<dbReference type="SMART" id="SM00014">
    <property type="entry name" value="acidPPc"/>
    <property type="match status" value="1"/>
</dbReference>
<feature type="transmembrane region" description="Helical" evidence="8">
    <location>
        <begin position="6"/>
        <end position="26"/>
    </location>
</feature>
<keyword evidence="2 8" id="KW-0812">Transmembrane</keyword>
<dbReference type="InterPro" id="IPR000326">
    <property type="entry name" value="PAP2/HPO"/>
</dbReference>
<dbReference type="CDD" id="cd03388">
    <property type="entry name" value="PAP2_SPPase1"/>
    <property type="match status" value="1"/>
</dbReference>
<evidence type="ECO:0000256" key="1">
    <source>
        <dbReference type="ARBA" id="ARBA00004477"/>
    </source>
</evidence>
<feature type="transmembrane region" description="Helical" evidence="8">
    <location>
        <begin position="130"/>
        <end position="151"/>
    </location>
</feature>
<dbReference type="GO" id="GO:0042392">
    <property type="term" value="F:sphingosine-1-phosphate phosphatase activity"/>
    <property type="evidence" value="ECO:0007669"/>
    <property type="project" value="TreeGrafter"/>
</dbReference>
<name>A0AAN7YEA3_9EURO</name>
<evidence type="ECO:0000256" key="8">
    <source>
        <dbReference type="SAM" id="Phobius"/>
    </source>
</evidence>
<evidence type="ECO:0000256" key="6">
    <source>
        <dbReference type="ARBA" id="ARBA00023136"/>
    </source>
</evidence>
<feature type="domain" description="Phosphatidic acid phosphatase type 2/haloperoxidase" evidence="9">
    <location>
        <begin position="26"/>
        <end position="148"/>
    </location>
</feature>
<dbReference type="InterPro" id="IPR036938">
    <property type="entry name" value="PAP2/HPO_sf"/>
</dbReference>
<dbReference type="GO" id="GO:0005789">
    <property type="term" value="C:endoplasmic reticulum membrane"/>
    <property type="evidence" value="ECO:0007669"/>
    <property type="project" value="UniProtKB-SubCell"/>
</dbReference>
<protein>
    <submittedName>
        <fullName evidence="10">Long-chain base-1-phosphate phosphatase</fullName>
    </submittedName>
</protein>
<evidence type="ECO:0000256" key="7">
    <source>
        <dbReference type="ARBA" id="ARBA00038324"/>
    </source>
</evidence>